<accession>A0A410UYD1</accession>
<sequence>MDFGNLATIWALRATVKLAWGIARTARALGGLGERLEAAVDAQAYRSGVDIADVLEPLIAAARG</sequence>
<dbReference type="EMBL" id="BMHC01000017">
    <property type="protein sequence ID" value="GGI30190.1"/>
    <property type="molecule type" value="Genomic_DNA"/>
</dbReference>
<organism evidence="1 4">
    <name type="scientific">Bradyrhizobium guangdongense</name>
    <dbReference type="NCBI Taxonomy" id="1325090"/>
    <lineage>
        <taxon>Bacteria</taxon>
        <taxon>Pseudomonadati</taxon>
        <taxon>Pseudomonadota</taxon>
        <taxon>Alphaproteobacteria</taxon>
        <taxon>Hyphomicrobiales</taxon>
        <taxon>Nitrobacteraceae</taxon>
        <taxon>Bradyrhizobium</taxon>
    </lineage>
</organism>
<protein>
    <submittedName>
        <fullName evidence="1">Uncharacterized protein</fullName>
    </submittedName>
</protein>
<reference evidence="2 3" key="2">
    <citation type="submission" date="2018-06" db="EMBL/GenBank/DDBJ databases">
        <title>Comparative genomics of rhizobia nodulating Arachis hypogaea in China.</title>
        <authorList>
            <person name="Li Y."/>
        </authorList>
    </citation>
    <scope>NUCLEOTIDE SEQUENCE [LARGE SCALE GENOMIC DNA]</scope>
    <source>
        <strain evidence="2 3">CCBAU 51658</strain>
    </source>
</reference>
<reference evidence="1" key="1">
    <citation type="journal article" date="2014" name="Int. J. Syst. Evol. Microbiol.">
        <title>Complete genome sequence of Corynebacterium casei LMG S-19264T (=DSM 44701T), isolated from a smear-ripened cheese.</title>
        <authorList>
            <consortium name="US DOE Joint Genome Institute (JGI-PGF)"/>
            <person name="Walter F."/>
            <person name="Albersmeier A."/>
            <person name="Kalinowski J."/>
            <person name="Ruckert C."/>
        </authorList>
    </citation>
    <scope>NUCLEOTIDE SEQUENCE</scope>
    <source>
        <strain evidence="1">CGMCC 1.15034</strain>
    </source>
</reference>
<name>A0A410UYD1_9BRAD</name>
<evidence type="ECO:0000313" key="4">
    <source>
        <dbReference type="Proteomes" id="UP000625079"/>
    </source>
</evidence>
<reference evidence="1" key="3">
    <citation type="submission" date="2022-12" db="EMBL/GenBank/DDBJ databases">
        <authorList>
            <person name="Sun Q."/>
            <person name="Zhou Y."/>
        </authorList>
    </citation>
    <scope>NUCLEOTIDE SEQUENCE</scope>
    <source>
        <strain evidence="1">CGMCC 1.15034</strain>
    </source>
</reference>
<keyword evidence="3" id="KW-1185">Reference proteome</keyword>
<evidence type="ECO:0000313" key="2">
    <source>
        <dbReference type="EMBL" id="QOZ57460.1"/>
    </source>
</evidence>
<proteinExistence type="predicted"/>
<dbReference type="Proteomes" id="UP000625079">
    <property type="component" value="Unassembled WGS sequence"/>
</dbReference>
<evidence type="ECO:0000313" key="3">
    <source>
        <dbReference type="Proteomes" id="UP000593880"/>
    </source>
</evidence>
<dbReference type="AlphaFoldDB" id="A0A410UYD1"/>
<dbReference type="Proteomes" id="UP000593880">
    <property type="component" value="Chromosome"/>
</dbReference>
<gene>
    <name evidence="1" type="ORF">GCM10010987_58210</name>
    <name evidence="2" type="ORF">XH86_00935</name>
</gene>
<dbReference type="EMBL" id="CP030057">
    <property type="protein sequence ID" value="QOZ57460.1"/>
    <property type="molecule type" value="Genomic_DNA"/>
</dbReference>
<evidence type="ECO:0000313" key="1">
    <source>
        <dbReference type="EMBL" id="GGI30190.1"/>
    </source>
</evidence>
<dbReference type="RefSeq" id="WP_128963212.1">
    <property type="nucleotide sequence ID" value="NZ_BMHC01000017.1"/>
</dbReference>